<dbReference type="WBParaSite" id="HPBE_0002014201-mRNA-1">
    <property type="protein sequence ID" value="HPBE_0002014201-mRNA-1"/>
    <property type="gene ID" value="HPBE_0002014201"/>
</dbReference>
<sequence>MVHSVDRSFCESRCNELGVCFSAHGKFVCYCDNGGSGGSCGVEPTTLDAEAAPLYTVEVLLRIALGLCAAAMLVMVVLFLAKKYRKERRRIGKDKKS</sequence>
<reference evidence="6" key="2">
    <citation type="submission" date="2019-09" db="UniProtKB">
        <authorList>
            <consortium name="WormBaseParasite"/>
        </authorList>
    </citation>
    <scope>IDENTIFICATION</scope>
</reference>
<dbReference type="PROSITE" id="PS50026">
    <property type="entry name" value="EGF_3"/>
    <property type="match status" value="1"/>
</dbReference>
<gene>
    <name evidence="4" type="ORF">HPBE_LOCUS20141</name>
</gene>
<feature type="transmembrane region" description="Helical" evidence="2">
    <location>
        <begin position="59"/>
        <end position="81"/>
    </location>
</feature>
<feature type="disulfide bond" evidence="1">
    <location>
        <begin position="10"/>
        <end position="20"/>
    </location>
</feature>
<comment type="caution">
    <text evidence="1">Lacks conserved residue(s) required for the propagation of feature annotation.</text>
</comment>
<dbReference type="PROSITE" id="PS00022">
    <property type="entry name" value="EGF_1"/>
    <property type="match status" value="1"/>
</dbReference>
<protein>
    <submittedName>
        <fullName evidence="6">EGF-like domain-containing protein</fullName>
    </submittedName>
</protein>
<accession>A0A3P8AVC3</accession>
<dbReference type="AlphaFoldDB" id="A0A183GD45"/>
<keyword evidence="1" id="KW-0245">EGF-like domain</keyword>
<proteinExistence type="predicted"/>
<evidence type="ECO:0000256" key="1">
    <source>
        <dbReference type="PROSITE-ProRule" id="PRU00076"/>
    </source>
</evidence>
<keyword evidence="2" id="KW-0812">Transmembrane</keyword>
<dbReference type="InterPro" id="IPR000742">
    <property type="entry name" value="EGF"/>
</dbReference>
<dbReference type="OrthoDB" id="5902514at2759"/>
<feature type="domain" description="EGF-like" evidence="3">
    <location>
        <begin position="6"/>
        <end position="41"/>
    </location>
</feature>
<evidence type="ECO:0000313" key="4">
    <source>
        <dbReference type="EMBL" id="VDP18442.1"/>
    </source>
</evidence>
<keyword evidence="1" id="KW-1015">Disulfide bond</keyword>
<name>A0A183GD45_HELPZ</name>
<evidence type="ECO:0000313" key="6">
    <source>
        <dbReference type="WBParaSite" id="HPBE_0002014201-mRNA-1"/>
    </source>
</evidence>
<evidence type="ECO:0000259" key="3">
    <source>
        <dbReference type="PROSITE" id="PS50026"/>
    </source>
</evidence>
<keyword evidence="5" id="KW-1185">Reference proteome</keyword>
<keyword evidence="2" id="KW-1133">Transmembrane helix</keyword>
<keyword evidence="2" id="KW-0472">Membrane</keyword>
<dbReference type="EMBL" id="UZAH01031894">
    <property type="protein sequence ID" value="VDP18442.1"/>
    <property type="molecule type" value="Genomic_DNA"/>
</dbReference>
<organism evidence="5 6">
    <name type="scientific">Heligmosomoides polygyrus</name>
    <name type="common">Parasitic roundworm</name>
    <dbReference type="NCBI Taxonomy" id="6339"/>
    <lineage>
        <taxon>Eukaryota</taxon>
        <taxon>Metazoa</taxon>
        <taxon>Ecdysozoa</taxon>
        <taxon>Nematoda</taxon>
        <taxon>Chromadorea</taxon>
        <taxon>Rhabditida</taxon>
        <taxon>Rhabditina</taxon>
        <taxon>Rhabditomorpha</taxon>
        <taxon>Strongyloidea</taxon>
        <taxon>Heligmosomidae</taxon>
        <taxon>Heligmosomoides</taxon>
    </lineage>
</organism>
<dbReference type="Proteomes" id="UP000050761">
    <property type="component" value="Unassembled WGS sequence"/>
</dbReference>
<accession>A0A183GD45</accession>
<reference evidence="4 5" key="1">
    <citation type="submission" date="2018-11" db="EMBL/GenBank/DDBJ databases">
        <authorList>
            <consortium name="Pathogen Informatics"/>
        </authorList>
    </citation>
    <scope>NUCLEOTIDE SEQUENCE [LARGE SCALE GENOMIC DNA]</scope>
</reference>
<evidence type="ECO:0000313" key="5">
    <source>
        <dbReference type="Proteomes" id="UP000050761"/>
    </source>
</evidence>
<evidence type="ECO:0000256" key="2">
    <source>
        <dbReference type="SAM" id="Phobius"/>
    </source>
</evidence>
<feature type="disulfide bond" evidence="1">
    <location>
        <begin position="31"/>
        <end position="40"/>
    </location>
</feature>